<evidence type="ECO:0000313" key="3">
    <source>
        <dbReference type="Proteomes" id="UP000004382"/>
    </source>
</evidence>
<evidence type="ECO:0000313" key="2">
    <source>
        <dbReference type="EMBL" id="EHP91300.1"/>
    </source>
</evidence>
<keyword evidence="1" id="KW-0472">Membrane</keyword>
<gene>
    <name evidence="2" type="ORF">MetexDRAFT_3823</name>
</gene>
<comment type="caution">
    <text evidence="2">The sequence shown here is derived from an EMBL/GenBank/DDBJ whole genome shotgun (WGS) entry which is preliminary data.</text>
</comment>
<organism evidence="2 3">
    <name type="scientific">Methylorubrum extorquens DSM 13060</name>
    <dbReference type="NCBI Taxonomy" id="882800"/>
    <lineage>
        <taxon>Bacteria</taxon>
        <taxon>Pseudomonadati</taxon>
        <taxon>Pseudomonadota</taxon>
        <taxon>Alphaproteobacteria</taxon>
        <taxon>Hyphomicrobiales</taxon>
        <taxon>Methylobacteriaceae</taxon>
        <taxon>Methylorubrum</taxon>
    </lineage>
</organism>
<reference evidence="2 3" key="1">
    <citation type="submission" date="2011-09" db="EMBL/GenBank/DDBJ databases">
        <title>The draft genome of Methylobacterium extorquens DSM 13060.</title>
        <authorList>
            <consortium name="US DOE Joint Genome Institute (JGI-PGF)"/>
            <person name="Lucas S."/>
            <person name="Han J."/>
            <person name="Lapidus A."/>
            <person name="Cheng J.-F."/>
            <person name="Goodwin L."/>
            <person name="Pitluck S."/>
            <person name="Peters L."/>
            <person name="Land M.L."/>
            <person name="Hauser L."/>
            <person name="Koskimaki J."/>
            <person name="Halonen O."/>
            <person name="Pirttila A."/>
            <person name="Frank C."/>
            <person name="Woyke T.J."/>
        </authorList>
    </citation>
    <scope>NUCLEOTIDE SEQUENCE [LARGE SCALE GENOMIC DNA]</scope>
    <source>
        <strain evidence="2 3">DSM 13060</strain>
    </source>
</reference>
<protein>
    <submittedName>
        <fullName evidence="2">Uncharacterized protein</fullName>
    </submittedName>
</protein>
<name>H1KMG0_METEX</name>
<dbReference type="Proteomes" id="UP000004382">
    <property type="component" value="Unassembled WGS sequence"/>
</dbReference>
<keyword evidence="1" id="KW-1133">Transmembrane helix</keyword>
<feature type="transmembrane region" description="Helical" evidence="1">
    <location>
        <begin position="20"/>
        <end position="37"/>
    </location>
</feature>
<accession>H1KMG0</accession>
<evidence type="ECO:0000256" key="1">
    <source>
        <dbReference type="SAM" id="Phobius"/>
    </source>
</evidence>
<dbReference type="EMBL" id="AGJK01000118">
    <property type="protein sequence ID" value="EHP91300.1"/>
    <property type="molecule type" value="Genomic_DNA"/>
</dbReference>
<proteinExistence type="predicted"/>
<sequence>MGEIFRCLSVCQATYRETSFARIVAAILVALGTAVMVKSERLGLRLRERPPPAGTGNKVSATARRVEFDGWDPSERD</sequence>
<keyword evidence="1" id="KW-0812">Transmembrane</keyword>
<dbReference type="RefSeq" id="WP_003602296.1">
    <property type="nucleotide sequence ID" value="NZ_AGJK01000118.1"/>
</dbReference>
<dbReference type="PATRIC" id="fig|882800.3.peg.3764"/>
<dbReference type="AlphaFoldDB" id="H1KMG0"/>